<sequence length="185" mass="21269">MRWLIQTLRRFRSEDRGSVVAEAVIALPLMIWAYMGLYVYWDAFRAVNLAQKASYTIADYISRERGTLSNTEIAGLAKVFQYMMDTDQTTKMRITSIYWNPQTNRFEVYWSRSPGATMTPLTTTTLQAVRDRIPLMSDGDSAILLETETSYSPGFQVGIEDQVFKNFIVTRPRFLTRICLTDVAC</sequence>
<organism evidence="2 3">
    <name type="scientific">Neotabrizicola shimadae</name>
    <dbReference type="NCBI Taxonomy" id="2807096"/>
    <lineage>
        <taxon>Bacteria</taxon>
        <taxon>Pseudomonadati</taxon>
        <taxon>Pseudomonadota</taxon>
        <taxon>Alphaproteobacteria</taxon>
        <taxon>Rhodobacterales</taxon>
        <taxon>Paracoccaceae</taxon>
        <taxon>Neotabrizicola</taxon>
    </lineage>
</organism>
<keyword evidence="3" id="KW-1185">Reference proteome</keyword>
<gene>
    <name evidence="2" type="ORF">JO391_02965</name>
</gene>
<accession>A0A8G0ZSA8</accession>
<keyword evidence="1" id="KW-0472">Membrane</keyword>
<dbReference type="AlphaFoldDB" id="A0A8G0ZSA8"/>
<evidence type="ECO:0000256" key="1">
    <source>
        <dbReference type="SAM" id="Phobius"/>
    </source>
</evidence>
<keyword evidence="1" id="KW-0812">Transmembrane</keyword>
<evidence type="ECO:0000313" key="3">
    <source>
        <dbReference type="Proteomes" id="UP000826300"/>
    </source>
</evidence>
<dbReference type="Proteomes" id="UP000826300">
    <property type="component" value="Chromosome"/>
</dbReference>
<proteinExistence type="predicted"/>
<evidence type="ECO:0008006" key="4">
    <source>
        <dbReference type="Google" id="ProtNLM"/>
    </source>
</evidence>
<protein>
    <recommendedName>
        <fullName evidence="4">Pilus assembly protein</fullName>
    </recommendedName>
</protein>
<dbReference type="KEGG" id="nsm:JO391_02965"/>
<feature type="transmembrane region" description="Helical" evidence="1">
    <location>
        <begin position="20"/>
        <end position="41"/>
    </location>
</feature>
<evidence type="ECO:0000313" key="2">
    <source>
        <dbReference type="EMBL" id="QYZ70501.1"/>
    </source>
</evidence>
<keyword evidence="1" id="KW-1133">Transmembrane helix</keyword>
<reference evidence="2" key="1">
    <citation type="submission" date="2021-02" db="EMBL/GenBank/DDBJ databases">
        <title>Rhodobacter shimadae sp. nov., an aerobic anoxygenic phototrophic bacterium isolated from a hot spring.</title>
        <authorList>
            <person name="Muramatsu S."/>
            <person name="Haruta S."/>
            <person name="Hirose S."/>
            <person name="Hanada S."/>
        </authorList>
    </citation>
    <scope>NUCLEOTIDE SEQUENCE</scope>
    <source>
        <strain evidence="2">N10</strain>
    </source>
</reference>
<name>A0A8G0ZSA8_9RHOB</name>
<dbReference type="EMBL" id="CP069370">
    <property type="protein sequence ID" value="QYZ70501.1"/>
    <property type="molecule type" value="Genomic_DNA"/>
</dbReference>
<dbReference type="RefSeq" id="WP_220662719.1">
    <property type="nucleotide sequence ID" value="NZ_CP069370.1"/>
</dbReference>